<keyword evidence="3" id="KW-0245">EGF-like domain</keyword>
<dbReference type="InterPro" id="IPR043504">
    <property type="entry name" value="Peptidase_S1_PA_chymotrypsin"/>
</dbReference>
<dbReference type="PROSITE" id="PS00135">
    <property type="entry name" value="TRYPSIN_SER"/>
    <property type="match status" value="1"/>
</dbReference>
<dbReference type="InterPro" id="IPR035914">
    <property type="entry name" value="Sperma_CUB_dom_sf"/>
</dbReference>
<evidence type="ECO:0000256" key="4">
    <source>
        <dbReference type="ARBA" id="ARBA00022588"/>
    </source>
</evidence>
<dbReference type="PROSITE" id="PS00134">
    <property type="entry name" value="TRYPSIN_HIS"/>
    <property type="match status" value="1"/>
</dbReference>
<dbReference type="PANTHER" id="PTHR24255">
    <property type="entry name" value="COMPLEMENT COMPONENT 1, S SUBCOMPONENT-RELATED"/>
    <property type="match status" value="1"/>
</dbReference>
<dbReference type="GO" id="GO:0005615">
    <property type="term" value="C:extracellular space"/>
    <property type="evidence" value="ECO:0007669"/>
    <property type="project" value="TreeGrafter"/>
</dbReference>
<dbReference type="SUPFAM" id="SSF57196">
    <property type="entry name" value="EGF/Laminin"/>
    <property type="match status" value="1"/>
</dbReference>
<feature type="binding site" evidence="17">
    <location>
        <position position="235"/>
    </location>
    <ligand>
        <name>Ca(2+)</name>
        <dbReference type="ChEBI" id="CHEBI:29108"/>
        <label>3</label>
    </ligand>
</feature>
<accession>H2ZBH0</accession>
<evidence type="ECO:0000259" key="22">
    <source>
        <dbReference type="PROSITE" id="PS50240"/>
    </source>
</evidence>
<dbReference type="InterPro" id="IPR001881">
    <property type="entry name" value="EGF-like_Ca-bd_dom"/>
</dbReference>
<evidence type="ECO:0000256" key="10">
    <source>
        <dbReference type="ARBA" id="ARBA00022825"/>
    </source>
</evidence>
<dbReference type="InterPro" id="IPR000436">
    <property type="entry name" value="Sushi_SCR_CCP_dom"/>
</dbReference>
<keyword evidence="5 19" id="KW-0768">Sushi</keyword>
<feature type="binding site" evidence="17">
    <location>
        <position position="45"/>
    </location>
    <ligand>
        <name>Ca(2+)</name>
        <dbReference type="ChEBI" id="CHEBI:29108"/>
        <label>1</label>
    </ligand>
</feature>
<evidence type="ECO:0000256" key="12">
    <source>
        <dbReference type="ARBA" id="ARBA00023157"/>
    </source>
</evidence>
<keyword evidence="25" id="KW-1185">Reference proteome</keyword>
<keyword evidence="7" id="KW-0732">Signal</keyword>
<dbReference type="Proteomes" id="UP000007875">
    <property type="component" value="Unassembled WGS sequence"/>
</dbReference>
<feature type="domain" description="CUB" evidence="21">
    <location>
        <begin position="174"/>
        <end position="289"/>
    </location>
</feature>
<evidence type="ECO:0000256" key="5">
    <source>
        <dbReference type="ARBA" id="ARBA00022659"/>
    </source>
</evidence>
<feature type="disulfide bond" evidence="15">
    <location>
        <begin position="293"/>
        <end position="337"/>
    </location>
</feature>
<dbReference type="InterPro" id="IPR026823">
    <property type="entry name" value="cEGF"/>
</dbReference>
<evidence type="ECO:0000256" key="14">
    <source>
        <dbReference type="PIRSR" id="PIRSR001155-1"/>
    </source>
</evidence>
<feature type="disulfide bond" evidence="15 18">
    <location>
        <begin position="174"/>
        <end position="201"/>
    </location>
</feature>
<dbReference type="SMART" id="SM00032">
    <property type="entry name" value="CCP"/>
    <property type="match status" value="2"/>
</dbReference>
<comment type="PTM">
    <text evidence="16">The iron and 2-oxoglutarate dependent 3-hydroxylation of aspartate and asparagine is (R) stereospecific within EGF domains.</text>
</comment>
<feature type="domain" description="Sushi" evidence="23">
    <location>
        <begin position="291"/>
        <end position="352"/>
    </location>
</feature>
<dbReference type="InterPro" id="IPR009003">
    <property type="entry name" value="Peptidase_S1_PA"/>
</dbReference>
<keyword evidence="13 16" id="KW-0379">Hydroxylation</keyword>
<feature type="disulfide bond" evidence="15">
    <location>
        <begin position="613"/>
        <end position="640"/>
    </location>
</feature>
<feature type="domain" description="Sushi" evidence="23">
    <location>
        <begin position="353"/>
        <end position="425"/>
    </location>
</feature>
<evidence type="ECO:0000259" key="23">
    <source>
        <dbReference type="PROSITE" id="PS50923"/>
    </source>
</evidence>
<evidence type="ECO:0000313" key="24">
    <source>
        <dbReference type="Ensembl" id="ENSCSAVP00000014935.1"/>
    </source>
</evidence>
<dbReference type="AlphaFoldDB" id="H2ZBH0"/>
<dbReference type="InParanoid" id="H2ZBH0"/>
<dbReference type="PRINTS" id="PR00722">
    <property type="entry name" value="CHYMOTRYPSIN"/>
</dbReference>
<dbReference type="InterPro" id="IPR001314">
    <property type="entry name" value="Peptidase_S1A"/>
</dbReference>
<dbReference type="InterPro" id="IPR000742">
    <property type="entry name" value="EGF"/>
</dbReference>
<evidence type="ECO:0000256" key="2">
    <source>
        <dbReference type="ARBA" id="ARBA00022525"/>
    </source>
</evidence>
<dbReference type="InterPro" id="IPR000859">
    <property type="entry name" value="CUB_dom"/>
</dbReference>
<feature type="modified residue" description="(3R)-3-hydroxyasparagine" evidence="16">
    <location>
        <position position="148"/>
    </location>
</feature>
<dbReference type="GO" id="GO:0006956">
    <property type="term" value="P:complement activation"/>
    <property type="evidence" value="ECO:0007669"/>
    <property type="project" value="InterPro"/>
</dbReference>
<dbReference type="InterPro" id="IPR018114">
    <property type="entry name" value="TRYPSIN_HIS"/>
</dbReference>
<keyword evidence="4" id="KW-0399">Innate immunity</keyword>
<dbReference type="SUPFAM" id="SSF49854">
    <property type="entry name" value="Spermadhesin, CUB domain"/>
    <property type="match status" value="2"/>
</dbReference>
<name>H2ZBH0_CIOSA</name>
<keyword evidence="6 20" id="KW-0645">Protease</keyword>
<evidence type="ECO:0000256" key="19">
    <source>
        <dbReference type="PROSITE-ProRule" id="PRU00302"/>
    </source>
</evidence>
<feature type="disulfide bond" evidence="15">
    <location>
        <begin position="387"/>
        <end position="423"/>
    </location>
</feature>
<reference evidence="25" key="1">
    <citation type="submission" date="2003-08" db="EMBL/GenBank/DDBJ databases">
        <authorList>
            <person name="Birren B."/>
            <person name="Nusbaum C."/>
            <person name="Abebe A."/>
            <person name="Abouelleil A."/>
            <person name="Adekoya E."/>
            <person name="Ait-zahra M."/>
            <person name="Allen N."/>
            <person name="Allen T."/>
            <person name="An P."/>
            <person name="Anderson M."/>
            <person name="Anderson S."/>
            <person name="Arachchi H."/>
            <person name="Armbruster J."/>
            <person name="Bachantsang P."/>
            <person name="Baldwin J."/>
            <person name="Barry A."/>
            <person name="Bayul T."/>
            <person name="Blitshsteyn B."/>
            <person name="Bloom T."/>
            <person name="Blye J."/>
            <person name="Boguslavskiy L."/>
            <person name="Borowsky M."/>
            <person name="Boukhgalter B."/>
            <person name="Brunache A."/>
            <person name="Butler J."/>
            <person name="Calixte N."/>
            <person name="Calvo S."/>
            <person name="Camarata J."/>
            <person name="Campo K."/>
            <person name="Chang J."/>
            <person name="Cheshatsang Y."/>
            <person name="Citroen M."/>
            <person name="Collymore A."/>
            <person name="Considine T."/>
            <person name="Cook A."/>
            <person name="Cooke P."/>
            <person name="Corum B."/>
            <person name="Cuomo C."/>
            <person name="David R."/>
            <person name="Dawoe T."/>
            <person name="Degray S."/>
            <person name="Dodge S."/>
            <person name="Dooley K."/>
            <person name="Dorje P."/>
            <person name="Dorjee K."/>
            <person name="Dorris L."/>
            <person name="Duffey N."/>
            <person name="Dupes A."/>
            <person name="Elkins T."/>
            <person name="Engels R."/>
            <person name="Erickson J."/>
            <person name="Farina A."/>
            <person name="Faro S."/>
            <person name="Ferreira P."/>
            <person name="Fischer H."/>
            <person name="Fitzgerald M."/>
            <person name="Foley K."/>
            <person name="Gage D."/>
            <person name="Galagan J."/>
            <person name="Gearin G."/>
            <person name="Gnerre S."/>
            <person name="Gnirke A."/>
            <person name="Goyette A."/>
            <person name="Graham J."/>
            <person name="Grandbois E."/>
            <person name="Gyaltsen K."/>
            <person name="Hafez N."/>
            <person name="Hagopian D."/>
            <person name="Hagos B."/>
            <person name="Hall J."/>
            <person name="Hatcher B."/>
            <person name="Heller A."/>
            <person name="Higgins H."/>
            <person name="Honan T."/>
            <person name="Horn A."/>
            <person name="Houde N."/>
            <person name="Hughes L."/>
            <person name="Hulme W."/>
            <person name="Husby E."/>
            <person name="Iliev I."/>
            <person name="Jaffe D."/>
            <person name="Jones C."/>
            <person name="Kamal M."/>
            <person name="Kamat A."/>
            <person name="Kamvysselis M."/>
            <person name="Karlsson E."/>
            <person name="Kells C."/>
            <person name="Kieu A."/>
            <person name="Kisner P."/>
            <person name="Kodira C."/>
            <person name="Kulbokas E."/>
            <person name="Labutti K."/>
            <person name="Lama D."/>
            <person name="Landers T."/>
            <person name="Leger J."/>
            <person name="Levine S."/>
            <person name="Lewis D."/>
            <person name="Lewis T."/>
            <person name="Lindblad-toh K."/>
            <person name="Liu X."/>
            <person name="Lokyitsang T."/>
            <person name="Lokyitsang Y."/>
            <person name="Lucien O."/>
            <person name="Lui A."/>
            <person name="Ma L.J."/>
            <person name="Mabbitt R."/>
            <person name="Macdonald J."/>
            <person name="Maclean C."/>
            <person name="Major J."/>
            <person name="Manning J."/>
            <person name="Marabella R."/>
            <person name="Maru K."/>
            <person name="Matthews C."/>
            <person name="Mauceli E."/>
            <person name="Mccarthy M."/>
            <person name="Mcdonough S."/>
            <person name="Mcghee T."/>
            <person name="Meldrim J."/>
            <person name="Meneus L."/>
            <person name="Mesirov J."/>
            <person name="Mihalev A."/>
            <person name="Mihova T."/>
            <person name="Mikkelsen T."/>
            <person name="Mlenga V."/>
            <person name="Moru K."/>
            <person name="Mozes J."/>
            <person name="Mulrain L."/>
            <person name="Munson G."/>
            <person name="Naylor J."/>
            <person name="Newes C."/>
            <person name="Nguyen C."/>
            <person name="Nguyen N."/>
            <person name="Nguyen T."/>
            <person name="Nicol R."/>
            <person name="Nielsen C."/>
            <person name="Nizzari M."/>
            <person name="Norbu C."/>
            <person name="Norbu N."/>
            <person name="O'donnell P."/>
            <person name="Okoawo O."/>
            <person name="O'leary S."/>
            <person name="Omotosho B."/>
            <person name="O'neill K."/>
            <person name="Osman S."/>
            <person name="Parker S."/>
            <person name="Perrin D."/>
            <person name="Phunkhang P."/>
            <person name="Piqani B."/>
            <person name="Purcell S."/>
            <person name="Rachupka T."/>
            <person name="Ramasamy U."/>
            <person name="Rameau R."/>
            <person name="Ray V."/>
            <person name="Raymond C."/>
            <person name="Retta R."/>
            <person name="Richardson S."/>
            <person name="Rise C."/>
            <person name="Rodriguez J."/>
            <person name="Rogers J."/>
            <person name="Rogov P."/>
            <person name="Rutman M."/>
            <person name="Schupbach R."/>
            <person name="Seaman C."/>
            <person name="Settipalli S."/>
            <person name="Sharpe T."/>
            <person name="Sheridan J."/>
            <person name="Sherpa N."/>
            <person name="Shi J."/>
            <person name="Smirnov S."/>
            <person name="Smith C."/>
            <person name="Sougnez C."/>
            <person name="Spencer B."/>
            <person name="Stalker J."/>
            <person name="Stange-thomann N."/>
            <person name="Stavropoulos S."/>
            <person name="Stetson K."/>
            <person name="Stone C."/>
            <person name="Stone S."/>
            <person name="Stubbs M."/>
            <person name="Talamas J."/>
            <person name="Tchuinga P."/>
            <person name="Tenzing P."/>
            <person name="Tesfaye S."/>
            <person name="Theodore J."/>
            <person name="Thoulutsang Y."/>
            <person name="Topham K."/>
            <person name="Towey S."/>
            <person name="Tsamla T."/>
            <person name="Tsomo N."/>
            <person name="Vallee D."/>
            <person name="Vassiliev H."/>
            <person name="Venkataraman V."/>
            <person name="Vinson J."/>
            <person name="Vo A."/>
            <person name="Wade C."/>
            <person name="Wang S."/>
            <person name="Wangchuk T."/>
            <person name="Wangdi T."/>
            <person name="Whittaker C."/>
            <person name="Wilkinson J."/>
            <person name="Wu Y."/>
            <person name="Wyman D."/>
            <person name="Yadav S."/>
            <person name="Yang S."/>
            <person name="Yang X."/>
            <person name="Yeager S."/>
            <person name="Yee E."/>
            <person name="Young G."/>
            <person name="Zainoun J."/>
            <person name="Zembeck L."/>
            <person name="Zimmer A."/>
            <person name="Zody M."/>
            <person name="Lander E."/>
        </authorList>
    </citation>
    <scope>NUCLEOTIDE SEQUENCE [LARGE SCALE GENOMIC DNA]</scope>
</reference>
<dbReference type="SUPFAM" id="SSF57535">
    <property type="entry name" value="Complement control module/SCR domain"/>
    <property type="match status" value="2"/>
</dbReference>
<evidence type="ECO:0000256" key="9">
    <source>
        <dbReference type="ARBA" id="ARBA00022801"/>
    </source>
</evidence>
<evidence type="ECO:0000256" key="6">
    <source>
        <dbReference type="ARBA" id="ARBA00022670"/>
    </source>
</evidence>
<dbReference type="Gene3D" id="2.40.10.10">
    <property type="entry name" value="Trypsin-like serine proteases"/>
    <property type="match status" value="1"/>
</dbReference>
<dbReference type="GO" id="GO:0006508">
    <property type="term" value="P:proteolysis"/>
    <property type="evidence" value="ECO:0007669"/>
    <property type="project" value="UniProtKB-KW"/>
</dbReference>
<organism evidence="24 25">
    <name type="scientific">Ciona savignyi</name>
    <name type="common">Pacific transparent sea squirt</name>
    <dbReference type="NCBI Taxonomy" id="51511"/>
    <lineage>
        <taxon>Eukaryota</taxon>
        <taxon>Metazoa</taxon>
        <taxon>Chordata</taxon>
        <taxon>Tunicata</taxon>
        <taxon>Ascidiacea</taxon>
        <taxon>Phlebobranchia</taxon>
        <taxon>Cionidae</taxon>
        <taxon>Ciona</taxon>
    </lineage>
</organism>
<dbReference type="Gene3D" id="2.60.120.290">
    <property type="entry name" value="Spermadhesin, CUB domain"/>
    <property type="match status" value="2"/>
</dbReference>
<protein>
    <submittedName>
        <fullName evidence="24">Uncharacterized protein</fullName>
    </submittedName>
</protein>
<evidence type="ECO:0000256" key="16">
    <source>
        <dbReference type="PIRSR" id="PIRSR001155-3"/>
    </source>
</evidence>
<evidence type="ECO:0000313" key="25">
    <source>
        <dbReference type="Proteomes" id="UP000007875"/>
    </source>
</evidence>
<reference evidence="24" key="3">
    <citation type="submission" date="2025-09" db="UniProtKB">
        <authorList>
            <consortium name="Ensembl"/>
        </authorList>
    </citation>
    <scope>IDENTIFICATION</scope>
</reference>
<keyword evidence="12 15" id="KW-1015">Disulfide bond</keyword>
<dbReference type="InterPro" id="IPR001254">
    <property type="entry name" value="Trypsin_dom"/>
</dbReference>
<dbReference type="SMART" id="SM00181">
    <property type="entry name" value="EGF"/>
    <property type="match status" value="1"/>
</dbReference>
<keyword evidence="16" id="KW-0597">Phosphoprotein</keyword>
<evidence type="ECO:0000259" key="21">
    <source>
        <dbReference type="PROSITE" id="PS01180"/>
    </source>
</evidence>
<evidence type="ECO:0000256" key="11">
    <source>
        <dbReference type="ARBA" id="ARBA00022859"/>
    </source>
</evidence>
<evidence type="ECO:0000256" key="3">
    <source>
        <dbReference type="ARBA" id="ARBA00022536"/>
    </source>
</evidence>
<feature type="disulfide bond" evidence="15 18">
    <location>
        <begin position="56"/>
        <end position="73"/>
    </location>
</feature>
<feature type="modified residue" description="Phosphoserine; by CK2" evidence="16">
    <location>
        <position position="187"/>
    </location>
</feature>
<feature type="binding site" evidence="17">
    <location>
        <position position="121"/>
    </location>
    <ligand>
        <name>Ca(2+)</name>
        <dbReference type="ChEBI" id="CHEBI:29108"/>
        <label>2</label>
    </ligand>
</feature>
<feature type="binding site" evidence="17">
    <location>
        <position position="148"/>
    </location>
    <ligand>
        <name>Ca(2+)</name>
        <dbReference type="ChEBI" id="CHEBI:29108"/>
        <label>2</label>
    </ligand>
</feature>
<feature type="binding site" evidence="17">
    <location>
        <position position="224"/>
    </location>
    <ligand>
        <name>Ca(2+)</name>
        <dbReference type="ChEBI" id="CHEBI:29108"/>
        <label>3</label>
    </ligand>
</feature>
<feature type="binding site" evidence="17">
    <location>
        <position position="59"/>
    </location>
    <ligand>
        <name>Ca(2+)</name>
        <dbReference type="ChEBI" id="CHEBI:29108"/>
        <label>1</label>
    </ligand>
</feature>
<dbReference type="PROSITE" id="PS50923">
    <property type="entry name" value="SUSHI"/>
    <property type="match status" value="2"/>
</dbReference>
<dbReference type="CDD" id="cd00033">
    <property type="entry name" value="CCP"/>
    <property type="match status" value="1"/>
</dbReference>
<feature type="disulfide bond" evidence="15">
    <location>
        <begin position="122"/>
        <end position="146"/>
    </location>
</feature>
<evidence type="ECO:0000256" key="17">
    <source>
        <dbReference type="PIRSR" id="PIRSR001155-4"/>
    </source>
</evidence>
<evidence type="ECO:0000256" key="15">
    <source>
        <dbReference type="PIRSR" id="PIRSR001155-2"/>
    </source>
</evidence>
<comment type="caution">
    <text evidence="19">Lacks conserved residue(s) required for the propagation of feature annotation.</text>
</comment>
<feature type="binding site" evidence="17">
    <location>
        <position position="274"/>
    </location>
    <ligand>
        <name>Ca(2+)</name>
        <dbReference type="ChEBI" id="CHEBI:29108"/>
        <label>3</label>
    </ligand>
</feature>
<feature type="disulfide bond" evidence="15">
    <location>
        <begin position="157"/>
        <end position="170"/>
    </location>
</feature>
<dbReference type="Pfam" id="PF00089">
    <property type="entry name" value="Trypsin"/>
    <property type="match status" value="1"/>
</dbReference>
<sequence length="711" mass="80469">MRNSFGQFETPNFPLPYSNDLNITWKIIAPEGFQVLLYFSHFDIEDSYDPDLGGYCVYDYMRIRNGNTEKKYCGRRRRTAPKDYTQSKDNTMFVDFVSEYSNEDPRPIGFRAHYVVEGTDECQEMEYTARNTMQDWDEVIYCNHHCVNVPGSYYCTCRPGFQLHTNQHTCTAICQNQELTEASGIISSPDFPSPYSKLTDCDWTIQVQQGLSLNVSFDSRFEIEDHPNYTHCPYDNLKLTYGGHETTYCGNVPPFAGRWTALNTQTLKLNFHTDYAVEEAGFTMRYESIKIRCLEEIVLDHGVIHHGGSESFYEFEDQVMFTCDTGYEVIGEALITCLGDGTWSHSIPRCTIKSCGRPTELESIPDSRIMEGDALQYTYGEIATVQCDPWYEMVSGTSIWECSDNKTWIPLLSGRSNGNLPQCEPRCGEKHSRYISEHVSGGTVAERNEWPWMTFINFAYRPNVVGSSSCGGALLNSRFVLTAAHCVTDHKTSFPPNGERYPNNTHVWLAVHNRKEDLKGNTLASYSVKNVTRHPNYNIRLKDSDVALLELSEPVKMSDAVHPICLPDTKLDFERLRAGSSGVIAGWGKSYFLNRTSYVLRKGMASVVSNQDCIAAYRERSRSQKMFLDPRLEITENMFCAGAEFGSSSSTCQGDSGGPFMVMDPATNHYYVNGVVSFGLASSVCGKLESYSGFTKLNPSIVSWIKQQMRK</sequence>
<dbReference type="CDD" id="cd00041">
    <property type="entry name" value="CUB"/>
    <property type="match status" value="2"/>
</dbReference>
<dbReference type="Gene3D" id="2.10.70.10">
    <property type="entry name" value="Complement Module, domain 1"/>
    <property type="match status" value="2"/>
</dbReference>
<feature type="active site" description="Charge relay system" evidence="14">
    <location>
        <position position="656"/>
    </location>
</feature>
<feature type="disulfide bond" evidence="15">
    <location>
        <begin position="142"/>
        <end position="155"/>
    </location>
</feature>
<dbReference type="PROSITE" id="PS50240">
    <property type="entry name" value="TRYPSIN_DOM"/>
    <property type="match status" value="1"/>
</dbReference>
<keyword evidence="11" id="KW-0391">Immunity</keyword>
<feature type="domain" description="CUB" evidence="21">
    <location>
        <begin position="1"/>
        <end position="117"/>
    </location>
</feature>
<feature type="disulfide bond" evidence="15 18">
    <location>
        <begin position="232"/>
        <end position="249"/>
    </location>
</feature>
<dbReference type="SUPFAM" id="SSF50494">
    <property type="entry name" value="Trypsin-like serine proteases"/>
    <property type="match status" value="1"/>
</dbReference>
<evidence type="ECO:0000256" key="18">
    <source>
        <dbReference type="PROSITE-ProRule" id="PRU00059"/>
    </source>
</evidence>
<dbReference type="SMART" id="SM00042">
    <property type="entry name" value="CUB"/>
    <property type="match status" value="2"/>
</dbReference>
<evidence type="ECO:0000256" key="8">
    <source>
        <dbReference type="ARBA" id="ARBA00022737"/>
    </source>
</evidence>
<proteinExistence type="predicted"/>
<evidence type="ECO:0000256" key="13">
    <source>
        <dbReference type="ARBA" id="ARBA00023278"/>
    </source>
</evidence>
<dbReference type="Gene3D" id="2.10.25.10">
    <property type="entry name" value="Laminin"/>
    <property type="match status" value="1"/>
</dbReference>
<feature type="active site" description="Charge relay system" evidence="14">
    <location>
        <position position="545"/>
    </location>
</feature>
<feature type="binding site" evidence="17">
    <location>
        <position position="101"/>
    </location>
    <ligand>
        <name>Ca(2+)</name>
        <dbReference type="ChEBI" id="CHEBI:29108"/>
        <label>1</label>
    </ligand>
</feature>
<comment type="subcellular location">
    <subcellularLocation>
        <location evidence="1">Secreted</location>
    </subcellularLocation>
</comment>
<keyword evidence="8" id="KW-0677">Repeat</keyword>
<dbReference type="CDD" id="cd00190">
    <property type="entry name" value="Tryp_SPc"/>
    <property type="match status" value="1"/>
</dbReference>
<feature type="disulfide bond" evidence="15">
    <location>
        <begin position="652"/>
        <end position="685"/>
    </location>
</feature>
<keyword evidence="9 20" id="KW-0378">Hydrolase</keyword>
<evidence type="ECO:0000256" key="20">
    <source>
        <dbReference type="RuleBase" id="RU363034"/>
    </source>
</evidence>
<keyword evidence="17" id="KW-0479">Metal-binding</keyword>
<dbReference type="eggNOG" id="KOG3627">
    <property type="taxonomic scope" value="Eukaryota"/>
</dbReference>
<dbReference type="GO" id="GO:0005509">
    <property type="term" value="F:calcium ion binding"/>
    <property type="evidence" value="ECO:0007669"/>
    <property type="project" value="InterPro"/>
</dbReference>
<dbReference type="PIRSF" id="PIRSF001155">
    <property type="entry name" value="C1r_C1s_MASP"/>
    <property type="match status" value="1"/>
</dbReference>
<dbReference type="OMA" id="KCPYDAL"/>
<keyword evidence="10 20" id="KW-0720">Serine protease</keyword>
<dbReference type="GO" id="GO:0004252">
    <property type="term" value="F:serine-type endopeptidase activity"/>
    <property type="evidence" value="ECO:0007669"/>
    <property type="project" value="InterPro"/>
</dbReference>
<dbReference type="CDD" id="cd00054">
    <property type="entry name" value="EGF_CA"/>
    <property type="match status" value="1"/>
</dbReference>
<feature type="disulfide bond" evidence="15 19">
    <location>
        <begin position="323"/>
        <end position="350"/>
    </location>
</feature>
<keyword evidence="2" id="KW-0964">Secreted</keyword>
<dbReference type="STRING" id="51511.ENSCSAVP00000014935"/>
<dbReference type="InterPro" id="IPR033116">
    <property type="entry name" value="TRYPSIN_SER"/>
</dbReference>
<dbReference type="InterPro" id="IPR035976">
    <property type="entry name" value="Sushi/SCR/CCP_sf"/>
</dbReference>
<evidence type="ECO:0000256" key="7">
    <source>
        <dbReference type="ARBA" id="ARBA00022729"/>
    </source>
</evidence>
<feature type="domain" description="Peptidase S1" evidence="22">
    <location>
        <begin position="439"/>
        <end position="710"/>
    </location>
</feature>
<dbReference type="SMART" id="SM00020">
    <property type="entry name" value="Tryp_SPc"/>
    <property type="match status" value="1"/>
</dbReference>
<evidence type="ECO:0000256" key="1">
    <source>
        <dbReference type="ARBA" id="ARBA00004613"/>
    </source>
</evidence>
<dbReference type="GO" id="GO:0045087">
    <property type="term" value="P:innate immune response"/>
    <property type="evidence" value="ECO:0007669"/>
    <property type="project" value="UniProtKB-KW"/>
</dbReference>
<dbReference type="InterPro" id="IPR024175">
    <property type="entry name" value="Pept_S1A_C1r/C1S/mannan-bd"/>
</dbReference>
<dbReference type="GeneTree" id="ENSGT00950000183084"/>
<dbReference type="PROSITE" id="PS01180">
    <property type="entry name" value="CUB"/>
    <property type="match status" value="2"/>
</dbReference>
<feature type="disulfide bond" evidence="15">
    <location>
        <begin position="355"/>
        <end position="402"/>
    </location>
</feature>
<dbReference type="Pfam" id="PF00431">
    <property type="entry name" value="CUB"/>
    <property type="match status" value="2"/>
</dbReference>
<keyword evidence="17" id="KW-0106">Calcium</keyword>
<dbReference type="SMART" id="SM00179">
    <property type="entry name" value="EGF_CA"/>
    <property type="match status" value="1"/>
</dbReference>
<feature type="active site" description="Charge relay system" evidence="14">
    <location>
        <position position="485"/>
    </location>
</feature>
<dbReference type="HOGENOM" id="CLU_006842_14_1_1"/>
<feature type="disulfide bond" description="Interchain (between heavy and light chains)" evidence="15">
    <location>
        <begin position="427"/>
        <end position="565"/>
    </location>
</feature>
<dbReference type="Pfam" id="PF12662">
    <property type="entry name" value="cEGF"/>
    <property type="match status" value="1"/>
</dbReference>
<reference evidence="24" key="2">
    <citation type="submission" date="2025-08" db="UniProtKB">
        <authorList>
            <consortium name="Ensembl"/>
        </authorList>
    </citation>
    <scope>IDENTIFICATION</scope>
</reference>
<dbReference type="Ensembl" id="ENSCSAVT00000015109.1">
    <property type="protein sequence ID" value="ENSCSAVP00000014935.1"/>
    <property type="gene ID" value="ENSCSAVG00000008746.1"/>
</dbReference>
<dbReference type="Pfam" id="PF00084">
    <property type="entry name" value="Sushi"/>
    <property type="match status" value="2"/>
</dbReference>
<dbReference type="PANTHER" id="PTHR24255:SF38">
    <property type="entry name" value="MANNAN-BINDING LECTIN SERINE PROTEASE 1-LIKE"/>
    <property type="match status" value="1"/>
</dbReference>